<reference evidence="4 5" key="1">
    <citation type="submission" date="2018-11" db="EMBL/GenBank/DDBJ databases">
        <title>Genomic Encyclopedia of Type Strains, Phase IV (KMG-IV): sequencing the most valuable type-strain genomes for metagenomic binning, comparative biology and taxonomic classification.</title>
        <authorList>
            <person name="Goeker M."/>
        </authorList>
    </citation>
    <scope>NUCLEOTIDE SEQUENCE [LARGE SCALE GENOMIC DNA]</scope>
    <source>
        <strain evidence="4 5">DSM 5900</strain>
    </source>
</reference>
<dbReference type="GO" id="GO:0008237">
    <property type="term" value="F:metallopeptidase activity"/>
    <property type="evidence" value="ECO:0007669"/>
    <property type="project" value="UniProtKB-KW"/>
</dbReference>
<keyword evidence="5" id="KW-1185">Reference proteome</keyword>
<dbReference type="RefSeq" id="WP_123692826.1">
    <property type="nucleotide sequence ID" value="NZ_AP019700.1"/>
</dbReference>
<dbReference type="InterPro" id="IPR009197">
    <property type="entry name" value="MlrC"/>
</dbReference>
<dbReference type="InterPro" id="IPR015995">
    <property type="entry name" value="MlrC_N"/>
</dbReference>
<comment type="cofactor">
    <cofactor evidence="1">
        <name>Zn(2+)</name>
        <dbReference type="ChEBI" id="CHEBI:29105"/>
    </cofactor>
    <text evidence="1">Binds 1 zinc ion per subunit.</text>
</comment>
<dbReference type="InterPro" id="IPR010799">
    <property type="entry name" value="MlrC_C"/>
</dbReference>
<comment type="similarity">
    <text evidence="1">Belongs to the peptidase M81 family.</text>
</comment>
<feature type="domain" description="Microcystin LR degradation protein MlrC C-terminal" evidence="2">
    <location>
        <begin position="306"/>
        <end position="486"/>
    </location>
</feature>
<organism evidence="4 5">
    <name type="scientific">Stella humosa</name>
    <dbReference type="NCBI Taxonomy" id="94"/>
    <lineage>
        <taxon>Bacteria</taxon>
        <taxon>Pseudomonadati</taxon>
        <taxon>Pseudomonadota</taxon>
        <taxon>Alphaproteobacteria</taxon>
        <taxon>Rhodospirillales</taxon>
        <taxon>Stellaceae</taxon>
        <taxon>Stella</taxon>
    </lineage>
</organism>
<dbReference type="GO" id="GO:0046872">
    <property type="term" value="F:metal ion binding"/>
    <property type="evidence" value="ECO:0007669"/>
    <property type="project" value="UniProtKB-KW"/>
</dbReference>
<dbReference type="GO" id="GO:0006508">
    <property type="term" value="P:proteolysis"/>
    <property type="evidence" value="ECO:0007669"/>
    <property type="project" value="UniProtKB-KW"/>
</dbReference>
<accession>A0A3N1L0Z4</accession>
<dbReference type="Proteomes" id="UP000278222">
    <property type="component" value="Unassembled WGS sequence"/>
</dbReference>
<dbReference type="Pfam" id="PF07171">
    <property type="entry name" value="MlrC_C"/>
    <property type="match status" value="1"/>
</dbReference>
<keyword evidence="1" id="KW-0479">Metal-binding</keyword>
<comment type="caution">
    <text evidence="4">The sequence shown here is derived from an EMBL/GenBank/DDBJ whole genome shotgun (WGS) entry which is preliminary data.</text>
</comment>
<dbReference type="PIRSF" id="PIRSF012702">
    <property type="entry name" value="UCP012702"/>
    <property type="match status" value="1"/>
</dbReference>
<feature type="domain" description="Microcystin LR degradation protein MlrC N-terminal" evidence="3">
    <location>
        <begin position="5"/>
        <end position="292"/>
    </location>
</feature>
<dbReference type="AlphaFoldDB" id="A0A3N1L0Z4"/>
<evidence type="ECO:0000313" key="5">
    <source>
        <dbReference type="Proteomes" id="UP000278222"/>
    </source>
</evidence>
<keyword evidence="1" id="KW-0482">Metalloprotease</keyword>
<evidence type="ECO:0000256" key="1">
    <source>
        <dbReference type="PIRNR" id="PIRNR012702"/>
    </source>
</evidence>
<keyword evidence="1" id="KW-0378">Hydrolase</keyword>
<dbReference type="Pfam" id="PF07364">
    <property type="entry name" value="DUF1485"/>
    <property type="match status" value="1"/>
</dbReference>
<proteinExistence type="inferred from homology"/>
<gene>
    <name evidence="4" type="ORF">EDC65_4065</name>
</gene>
<sequence>MSAPRIAVLGLHHEGNRWAPVVHRADLRITSGQALIDDARAPHPRVTGGAVGFVREMDATGPWTPLPIILADAGAAGPLDHALFLELKEEMRRGLEAAMPLDGVYFAEHGASISTGSHDPDGELYAVARAIVGPKVPIVTILDLHAMVSDEMVETTDYIAGYLTNPHVDQAERGQECARAMRDLLAGMKTAHAFIRLPIMAPQVTQLTASGPYADIIRYGQTKLDDTVLNVSILGGFTYGDTPYNGMAFIVTTRGDEARAKELCAELAARTWADRHRFVPRLTALEDCVQGALARAADPSLPAAIIADVADNPGGGGRGNTVWLLKALYSAKAEGVILGHLFDAPLAAEAHRLGVGARFDAHFNRDEEDERSEPFSAQATVVGLSDGVFVGQEGGSRAGMTVDLGPSAVLRVGTLTVAVISRRQQTIDPGYFENLGVSVTEARTVVVKSRGHFRAGFLKYFQPAQVIEADVPGLTSPNLDNFEFRNVVRPLFPLDQDFDWSPPAR</sequence>
<dbReference type="OrthoDB" id="9782658at2"/>
<protein>
    <recommendedName>
        <fullName evidence="1">Microcystinase C</fullName>
        <shortName evidence="1">MlrC</shortName>
    </recommendedName>
</protein>
<dbReference type="EMBL" id="RJKX01000015">
    <property type="protein sequence ID" value="ROP84709.1"/>
    <property type="molecule type" value="Genomic_DNA"/>
</dbReference>
<name>A0A3N1L0Z4_9PROT</name>
<evidence type="ECO:0000259" key="3">
    <source>
        <dbReference type="Pfam" id="PF07364"/>
    </source>
</evidence>
<evidence type="ECO:0000259" key="2">
    <source>
        <dbReference type="Pfam" id="PF07171"/>
    </source>
</evidence>
<keyword evidence="1" id="KW-0645">Protease</keyword>
<comment type="function">
    <text evidence="1">Involved in peptidolytic degradation of cyclic heptapeptide hepatotoxin microcystin (MC).</text>
</comment>
<evidence type="ECO:0000313" key="4">
    <source>
        <dbReference type="EMBL" id="ROP84709.1"/>
    </source>
</evidence>